<sequence length="92" mass="9828">MSTENRVDSIQRAQNFDDLHDAMQGFLEEAEGRYPALAQAGTLKACIGGSAFAQAVSELKQYQSLTGETYPDVHRVVEAAAAKHAQLSGTSA</sequence>
<keyword evidence="2" id="KW-1185">Reference proteome</keyword>
<dbReference type="RefSeq" id="WP_134755374.1">
    <property type="nucleotide sequence ID" value="NZ_CP038150.1"/>
</dbReference>
<dbReference type="KEGG" id="ppai:E1956_28025"/>
<proteinExistence type="predicted"/>
<protein>
    <submittedName>
        <fullName evidence="1">Uncharacterized protein</fullName>
    </submittedName>
</protein>
<dbReference type="EMBL" id="CP038150">
    <property type="protein sequence ID" value="QBR01087.1"/>
    <property type="molecule type" value="Genomic_DNA"/>
</dbReference>
<gene>
    <name evidence="1" type="ORF">E1956_28025</name>
</gene>
<accession>A0A4P7D1L7</accession>
<dbReference type="Proteomes" id="UP000295727">
    <property type="component" value="Chromosome 3"/>
</dbReference>
<dbReference type="OrthoDB" id="9104285at2"/>
<reference evidence="1 2" key="1">
    <citation type="submission" date="2019-03" db="EMBL/GenBank/DDBJ databases">
        <title>Paraburkholderia sp. 7MH5, isolated from subtropical forest soil.</title>
        <authorList>
            <person name="Gao Z.-H."/>
            <person name="Qiu L.-H."/>
        </authorList>
    </citation>
    <scope>NUCLEOTIDE SEQUENCE [LARGE SCALE GENOMIC DNA]</scope>
    <source>
        <strain evidence="1 2">7MH5</strain>
    </source>
</reference>
<name>A0A4P7D1L7_9BURK</name>
<evidence type="ECO:0000313" key="1">
    <source>
        <dbReference type="EMBL" id="QBR01087.1"/>
    </source>
</evidence>
<evidence type="ECO:0000313" key="2">
    <source>
        <dbReference type="Proteomes" id="UP000295727"/>
    </source>
</evidence>
<dbReference type="AlphaFoldDB" id="A0A4P7D1L7"/>
<organism evidence="1 2">
    <name type="scientific">Paraburkholderia pallida</name>
    <dbReference type="NCBI Taxonomy" id="2547399"/>
    <lineage>
        <taxon>Bacteria</taxon>
        <taxon>Pseudomonadati</taxon>
        <taxon>Pseudomonadota</taxon>
        <taxon>Betaproteobacteria</taxon>
        <taxon>Burkholderiales</taxon>
        <taxon>Burkholderiaceae</taxon>
        <taxon>Paraburkholderia</taxon>
    </lineage>
</organism>